<reference evidence="3" key="1">
    <citation type="submission" date="2023-07" db="EMBL/GenBank/DDBJ databases">
        <authorList>
            <consortium name="CYATHOMIX"/>
        </authorList>
    </citation>
    <scope>NUCLEOTIDE SEQUENCE</scope>
    <source>
        <strain evidence="3">N/A</strain>
    </source>
</reference>
<feature type="compositionally biased region" description="Polar residues" evidence="1">
    <location>
        <begin position="1015"/>
        <end position="1025"/>
    </location>
</feature>
<dbReference type="Proteomes" id="UP001176961">
    <property type="component" value="Unassembled WGS sequence"/>
</dbReference>
<comment type="caution">
    <text evidence="3">The sequence shown here is derived from an EMBL/GenBank/DDBJ whole genome shotgun (WGS) entry which is preliminary data.</text>
</comment>
<feature type="transmembrane region" description="Helical" evidence="2">
    <location>
        <begin position="382"/>
        <end position="402"/>
    </location>
</feature>
<feature type="compositionally biased region" description="Basic and acidic residues" evidence="1">
    <location>
        <begin position="925"/>
        <end position="946"/>
    </location>
</feature>
<feature type="compositionally biased region" description="Basic and acidic residues" evidence="1">
    <location>
        <begin position="1074"/>
        <end position="1095"/>
    </location>
</feature>
<keyword evidence="2" id="KW-0472">Membrane</keyword>
<feature type="transmembrane region" description="Helical" evidence="2">
    <location>
        <begin position="78"/>
        <end position="104"/>
    </location>
</feature>
<keyword evidence="4" id="KW-1185">Reference proteome</keyword>
<evidence type="ECO:0000256" key="2">
    <source>
        <dbReference type="SAM" id="Phobius"/>
    </source>
</evidence>
<feature type="region of interest" description="Disordered" evidence="1">
    <location>
        <begin position="816"/>
        <end position="847"/>
    </location>
</feature>
<evidence type="ECO:0000313" key="4">
    <source>
        <dbReference type="Proteomes" id="UP001176961"/>
    </source>
</evidence>
<feature type="compositionally biased region" description="Basic and acidic residues" evidence="1">
    <location>
        <begin position="1026"/>
        <end position="1049"/>
    </location>
</feature>
<proteinExistence type="predicted"/>
<accession>A0AA36GRB0</accession>
<feature type="transmembrane region" description="Helical" evidence="2">
    <location>
        <begin position="313"/>
        <end position="337"/>
    </location>
</feature>
<dbReference type="EMBL" id="CATQJL010000223">
    <property type="protein sequence ID" value="CAJ0596772.1"/>
    <property type="molecule type" value="Genomic_DNA"/>
</dbReference>
<evidence type="ECO:0000256" key="1">
    <source>
        <dbReference type="SAM" id="MobiDB-lite"/>
    </source>
</evidence>
<keyword evidence="2" id="KW-0812">Transmembrane</keyword>
<dbReference type="AlphaFoldDB" id="A0AA36GRB0"/>
<feature type="region of interest" description="Disordered" evidence="1">
    <location>
        <begin position="913"/>
        <end position="1103"/>
    </location>
</feature>
<protein>
    <submittedName>
        <fullName evidence="3">Uncharacterized protein</fullName>
    </submittedName>
</protein>
<evidence type="ECO:0000313" key="3">
    <source>
        <dbReference type="EMBL" id="CAJ0596772.1"/>
    </source>
</evidence>
<organism evidence="3 4">
    <name type="scientific">Cylicocyclus nassatus</name>
    <name type="common">Nematode worm</name>
    <dbReference type="NCBI Taxonomy" id="53992"/>
    <lineage>
        <taxon>Eukaryota</taxon>
        <taxon>Metazoa</taxon>
        <taxon>Ecdysozoa</taxon>
        <taxon>Nematoda</taxon>
        <taxon>Chromadorea</taxon>
        <taxon>Rhabditida</taxon>
        <taxon>Rhabditina</taxon>
        <taxon>Rhabditomorpha</taxon>
        <taxon>Strongyloidea</taxon>
        <taxon>Strongylidae</taxon>
        <taxon>Cylicocyclus</taxon>
    </lineage>
</organism>
<feature type="transmembrane region" description="Helical" evidence="2">
    <location>
        <begin position="116"/>
        <end position="137"/>
    </location>
</feature>
<dbReference type="PANTHER" id="PTHR11238:SF9">
    <property type="entry name" value="PROMININ, ISOFORM D"/>
    <property type="match status" value="1"/>
</dbReference>
<sequence length="1103" mass="124580">MSSATQSSPACPDPPPTNHTYSKALHAQLEFYYDYTAWLMRFVIERVDDDTIYRVSLMIRDPRQTSIYLLQDVFKNGYILFVVIASIVISFILLTSCLLAMTCGKRRKRMPTKRKIGTAMVSFVFCFAMAAAGTYLITDSVQHIQNALYYLPKQVNKSMKDIGNFVAGFVANLHCNFNESEKSFRNDIDAFILNTGGLLRSLRPRINPLPIREALEGQQQCRVSLEQMKNLSRNLLTNVATPLTNVASATEQLLNLSTTQMKDQEEAVLGELLKYRSVLDQLVNGVVSQSKVVQRTLHEVIQEHDYVQHSYQYLSYVILLPLTLVILCWFGFVLLVFRCCANIGSEEQDEQFPIRNKISDFGGRVLGIGGYVALFVTSLLFLMVALCFVIAFISMFLCMGLFEDQDLRLLYVLPQATFRVPINQQVISVNLFDTFYKCKNGFSFFDAIEGDKIMAQSAMEKTLSKFRKHSFRRKLRNFRISDEVVENVNGTLSSIENLTQTFTTKLGELEENQRTRLQRTAQDVLRAIGNLNAKLMKCQNMLMVLTSRSKRDKLSMDFQKHLREVEEKIIKAVAHFVRTLNDMTPQCRSIMAIWNDIGFYLCNIIAVPAQGFWVACLITAIGAFAIYSALESATTFLLSYEEEKIQSLQIASEIAEKVKKKEESPPSPKELIHLHLPEAKTQLSETKIEMPESPPKSEPILQSSDGKIEWVAVDDIVQQAFGVPPTVKHMPVLVRDRTGIAKEGKEPRKRHSVKRLVWSPGGTAFSQGSWQPYKDGKIKQFSIRDAIKPQITQPERHIPQSQPKVVERQILQPEPKTVPERPTLPKQTAVPERQIPQPKAITTPEIKAKLAEEPTFVVRTAEEAEDEDFDLYEGGPGKQRAVEAVLRDEEERMIPASPDMKLADVEQEAYIPEYQKSLPLTPTGESKDSKVEDTLDKSQKAIKDSVPDQQAYRASLTSPKFTPESKAATLEETSEKSQKVKKAVALQEDSGAAVTHSESDTFVESRIPAKKSPDTQKASPAVRSSTLEKKSKEQVKKAESKPQEKEMTRKVVPPKKPSGKKETSKIKTSKHQKEKKEMKVDKPVKHGSKESEKKQLKQKTGKA</sequence>
<dbReference type="PANTHER" id="PTHR11238">
    <property type="entry name" value="PROMININ ISOFORM D-RELATED"/>
    <property type="match status" value="1"/>
</dbReference>
<gene>
    <name evidence="3" type="ORF">CYNAS_LOCUS8755</name>
</gene>
<keyword evidence="2" id="KW-1133">Transmembrane helix</keyword>
<name>A0AA36GRB0_CYLNA</name>